<feature type="non-terminal residue" evidence="3">
    <location>
        <position position="82"/>
    </location>
</feature>
<comment type="caution">
    <text evidence="3">The sequence shown here is derived from an EMBL/GenBank/DDBJ whole genome shotgun (WGS) entry which is preliminary data.</text>
</comment>
<feature type="chain" id="PRO_5046781410" evidence="2">
    <location>
        <begin position="28"/>
        <end position="82"/>
    </location>
</feature>
<feature type="region of interest" description="Disordered" evidence="1">
    <location>
        <begin position="63"/>
        <end position="82"/>
    </location>
</feature>
<feature type="non-terminal residue" evidence="3">
    <location>
        <position position="1"/>
    </location>
</feature>
<evidence type="ECO:0000256" key="2">
    <source>
        <dbReference type="SAM" id="SignalP"/>
    </source>
</evidence>
<accession>A0ABT2FRR7</accession>
<sequence length="82" mass="8927">IPMLHLKSMLASGVALLAAVLSSSVTAAENQDLPWNGRFQSLTVATLKDKYLTHILTNRQSGTVDPNPWTNIKPKGRIPAFN</sequence>
<evidence type="ECO:0000256" key="1">
    <source>
        <dbReference type="SAM" id="MobiDB-lite"/>
    </source>
</evidence>
<dbReference type="Proteomes" id="UP001201549">
    <property type="component" value="Unassembled WGS sequence"/>
</dbReference>
<evidence type="ECO:0000313" key="4">
    <source>
        <dbReference type="Proteomes" id="UP001201549"/>
    </source>
</evidence>
<feature type="signal peptide" evidence="2">
    <location>
        <begin position="1"/>
        <end position="27"/>
    </location>
</feature>
<reference evidence="4" key="1">
    <citation type="submission" date="2023-07" db="EMBL/GenBank/DDBJ databases">
        <title>Shewanella mangrovi sp. nov., an acetaldehyde- degrading bacterium isolated from mangrove sediment.</title>
        <authorList>
            <person name="Liu Y."/>
        </authorList>
    </citation>
    <scope>NUCLEOTIDE SEQUENCE [LARGE SCALE GENOMIC DNA]</scope>
    <source>
        <strain evidence="4">C32</strain>
    </source>
</reference>
<dbReference type="EMBL" id="JAKOGG010000589">
    <property type="protein sequence ID" value="MCS4559010.1"/>
    <property type="molecule type" value="Genomic_DNA"/>
</dbReference>
<keyword evidence="4" id="KW-1185">Reference proteome</keyword>
<gene>
    <name evidence="3" type="ORF">L9G74_21560</name>
</gene>
<dbReference type="RefSeq" id="WP_238898876.1">
    <property type="nucleotide sequence ID" value="NZ_JAKOGG010000589.1"/>
</dbReference>
<keyword evidence="2" id="KW-0732">Signal</keyword>
<proteinExistence type="predicted"/>
<name>A0ABT2FRR7_9GAMM</name>
<evidence type="ECO:0000313" key="3">
    <source>
        <dbReference type="EMBL" id="MCS4559010.1"/>
    </source>
</evidence>
<protein>
    <submittedName>
        <fullName evidence="3">Uncharacterized protein</fullName>
    </submittedName>
</protein>
<organism evidence="3 4">
    <name type="scientific">Shewanella electrica</name>
    <dbReference type="NCBI Taxonomy" id="515560"/>
    <lineage>
        <taxon>Bacteria</taxon>
        <taxon>Pseudomonadati</taxon>
        <taxon>Pseudomonadota</taxon>
        <taxon>Gammaproteobacteria</taxon>
        <taxon>Alteromonadales</taxon>
        <taxon>Shewanellaceae</taxon>
        <taxon>Shewanella</taxon>
    </lineage>
</organism>